<dbReference type="STRING" id="1457154.CAPSK01_000781"/>
<dbReference type="Gene3D" id="1.25.40.10">
    <property type="entry name" value="Tetratricopeptide repeat domain"/>
    <property type="match status" value="1"/>
</dbReference>
<dbReference type="Proteomes" id="UP000019812">
    <property type="component" value="Unassembled WGS sequence"/>
</dbReference>
<protein>
    <recommendedName>
        <fullName evidence="3">Tetratricopeptide repeat protein</fullName>
    </recommendedName>
</protein>
<evidence type="ECO:0000313" key="1">
    <source>
        <dbReference type="EMBL" id="KFB69518.1"/>
    </source>
</evidence>
<dbReference type="InterPro" id="IPR011990">
    <property type="entry name" value="TPR-like_helical_dom_sf"/>
</dbReference>
<organism evidence="1 2">
    <name type="scientific">Candidatus Accumulibacter vicinus</name>
    <dbReference type="NCBI Taxonomy" id="2954382"/>
    <lineage>
        <taxon>Bacteria</taxon>
        <taxon>Pseudomonadati</taxon>
        <taxon>Pseudomonadota</taxon>
        <taxon>Betaproteobacteria</taxon>
        <taxon>Candidatus Accumulibacter</taxon>
    </lineage>
</organism>
<evidence type="ECO:0008006" key="3">
    <source>
        <dbReference type="Google" id="ProtNLM"/>
    </source>
</evidence>
<gene>
    <name evidence="1" type="ORF">CAPSK01_000781</name>
</gene>
<proteinExistence type="predicted"/>
<name>A0A084Y474_9PROT</name>
<accession>A0A084Y474</accession>
<dbReference type="EMBL" id="JDSS02000013">
    <property type="protein sequence ID" value="KFB69518.1"/>
    <property type="molecule type" value="Genomic_DNA"/>
</dbReference>
<dbReference type="SUPFAM" id="SSF48452">
    <property type="entry name" value="TPR-like"/>
    <property type="match status" value="1"/>
</dbReference>
<sequence>MAAGPARTELVSASRQASELEWERLWTGTADRARLDPRDGFAAFAAARERGDLDAAGVVAAQTLELARAQVVATPTMIRERNLAIAVSQLGDIAADLGDLEAARGAYGESLELSQRLRTSLGDTPQVLRDLSVSLEKVGGVAVKLGDLEAARGAYGESLALSRQLHAALPEHPRFAKELTDAEARWAALSER</sequence>
<reference evidence="1 2" key="1">
    <citation type="submission" date="2014-07" db="EMBL/GenBank/DDBJ databases">
        <title>Expanding our view of genomic diversity in Candidatus Accumulibacter clades.</title>
        <authorList>
            <person name="Skennerton C.T."/>
            <person name="Barr J.J."/>
            <person name="Slater F.R."/>
            <person name="Bond P.L."/>
            <person name="Tyson G.W."/>
        </authorList>
    </citation>
    <scope>NUCLEOTIDE SEQUENCE [LARGE SCALE GENOMIC DNA]</scope>
    <source>
        <strain evidence="2">SK-01</strain>
    </source>
</reference>
<dbReference type="AlphaFoldDB" id="A0A084Y474"/>
<evidence type="ECO:0000313" key="2">
    <source>
        <dbReference type="Proteomes" id="UP000019812"/>
    </source>
</evidence>
<comment type="caution">
    <text evidence="1">The sequence shown here is derived from an EMBL/GenBank/DDBJ whole genome shotgun (WGS) entry which is preliminary data.</text>
</comment>